<dbReference type="GO" id="GO:0003677">
    <property type="term" value="F:DNA binding"/>
    <property type="evidence" value="ECO:0007669"/>
    <property type="project" value="UniProtKB-KW"/>
</dbReference>
<dbReference type="Proteomes" id="UP000037210">
    <property type="component" value="Unassembled WGS sequence"/>
</dbReference>
<evidence type="ECO:0000313" key="3">
    <source>
        <dbReference type="Proteomes" id="UP000037210"/>
    </source>
</evidence>
<dbReference type="InterPro" id="IPR010998">
    <property type="entry name" value="Integrase_recombinase_N"/>
</dbReference>
<gene>
    <name evidence="2" type="ORF">AC482_02025</name>
</gene>
<dbReference type="EMBL" id="LFWZ01000013">
    <property type="protein sequence ID" value="KON31109.1"/>
    <property type="molecule type" value="Genomic_DNA"/>
</dbReference>
<sequence length="139" mass="16412">MSLFSDPNIAWPKQARWWNYVEENETFALWLLNAAAGSHTTAIEQARVLARFLDIMNWSLDDFTRLAKDDKRGLERRLEIFARGLESQGYKRATINNYFKAIRSWLRYNDVELTRRIKLSKTESRREMVPSQDDVALIL</sequence>
<dbReference type="Gene3D" id="1.10.150.130">
    <property type="match status" value="1"/>
</dbReference>
<reference evidence="2 3" key="1">
    <citation type="submission" date="2015-06" db="EMBL/GenBank/DDBJ databases">
        <title>New insights into the roles of widespread benthic archaea in carbon and nitrogen cycling.</title>
        <authorList>
            <person name="Lazar C.S."/>
            <person name="Baker B.J."/>
            <person name="Seitz K.W."/>
            <person name="Hyde A.S."/>
            <person name="Dick G.J."/>
            <person name="Hinrichs K.-U."/>
            <person name="Teske A.P."/>
        </authorList>
    </citation>
    <scope>NUCLEOTIDE SEQUENCE [LARGE SCALE GENOMIC DNA]</scope>
    <source>
        <strain evidence="2">DG-45</strain>
    </source>
</reference>
<protein>
    <recommendedName>
        <fullName evidence="4">Core-binding (CB) domain-containing protein</fullName>
    </recommendedName>
</protein>
<accession>A0A0M0BRQ5</accession>
<keyword evidence="1" id="KW-0238">DNA-binding</keyword>
<evidence type="ECO:0000256" key="1">
    <source>
        <dbReference type="ARBA" id="ARBA00023125"/>
    </source>
</evidence>
<comment type="caution">
    <text evidence="2">The sequence shown here is derived from an EMBL/GenBank/DDBJ whole genome shotgun (WGS) entry which is preliminary data.</text>
</comment>
<evidence type="ECO:0008006" key="4">
    <source>
        <dbReference type="Google" id="ProtNLM"/>
    </source>
</evidence>
<dbReference type="AlphaFoldDB" id="A0A0M0BRQ5"/>
<evidence type="ECO:0000313" key="2">
    <source>
        <dbReference type="EMBL" id="KON31109.1"/>
    </source>
</evidence>
<name>A0A0M0BRQ5_9ARCH</name>
<organism evidence="2 3">
    <name type="scientific">miscellaneous Crenarchaeota group-15 archaeon DG-45</name>
    <dbReference type="NCBI Taxonomy" id="1685127"/>
    <lineage>
        <taxon>Archaea</taxon>
        <taxon>Candidatus Bathyarchaeota</taxon>
        <taxon>MCG-15</taxon>
    </lineage>
</organism>
<proteinExistence type="predicted"/>